<protein>
    <submittedName>
        <fullName evidence="3">Uncharacterized protein</fullName>
    </submittedName>
</protein>
<sequence length="467" mass="50783">MSAPSGQPLSSQIASQSNRTQPYSLNTPRGNTVGTAGSANRAEARSIRGQGSQALMRGNDVNNDSEGQANRIIDAITGLSAKVEKEMLVMCDSLRQEIEAMSSKVDEDIGQLSQLVDEQIASVSNKHHEDFITLSHKFDQMNEDLAGNFGGPPSGATAGAAPVSVAPALPAPVWNYSPELKVLPLPPLSFLGVFFAHSFFSSIVCMQNRVDAFAYQSVALPNIAAYTRREGPNGAVLANSLFATIKREIRNIPGTWATEQLPPLVNGVADVGATQRYATLVKDAGKHARERMHLLVLHNIKGTVAGTVPCLKVLIHRVAKHCGDTAEGLDDEAYWVHAPYETRLRIAYLVRSVTHLIISLGEVLTGFLLFQRRKAIRIFQSRRRGGAGGNIWARVDAQLAAFSAQGTLYSSAFYKLIYDQDRETFNGETMFSEIDEAERFDLPSEDEIHGMMELIEQAGGSLVGMLN</sequence>
<name>F4SCR7_MELLP</name>
<dbReference type="KEGG" id="mlr:MELLADRAFT_84864"/>
<proteinExistence type="predicted"/>
<dbReference type="InParanoid" id="F4SCR7"/>
<dbReference type="HOGENOM" id="CLU_030194_0_0_1"/>
<dbReference type="EMBL" id="GL883218">
    <property type="protein sequence ID" value="EGF97557.1"/>
    <property type="molecule type" value="Genomic_DNA"/>
</dbReference>
<dbReference type="OrthoDB" id="10426374at2759"/>
<keyword evidence="2" id="KW-0472">Membrane</keyword>
<evidence type="ECO:0000256" key="2">
    <source>
        <dbReference type="SAM" id="Phobius"/>
    </source>
</evidence>
<feature type="compositionally biased region" description="Polar residues" evidence="1">
    <location>
        <begin position="1"/>
        <end position="38"/>
    </location>
</feature>
<feature type="region of interest" description="Disordered" evidence="1">
    <location>
        <begin position="1"/>
        <end position="66"/>
    </location>
</feature>
<organism evidence="4">
    <name type="scientific">Melampsora larici-populina (strain 98AG31 / pathotype 3-4-7)</name>
    <name type="common">Poplar leaf rust fungus</name>
    <dbReference type="NCBI Taxonomy" id="747676"/>
    <lineage>
        <taxon>Eukaryota</taxon>
        <taxon>Fungi</taxon>
        <taxon>Dikarya</taxon>
        <taxon>Basidiomycota</taxon>
        <taxon>Pucciniomycotina</taxon>
        <taxon>Pucciniomycetes</taxon>
        <taxon>Pucciniales</taxon>
        <taxon>Melampsoraceae</taxon>
        <taxon>Melampsora</taxon>
    </lineage>
</organism>
<evidence type="ECO:0000313" key="4">
    <source>
        <dbReference type="Proteomes" id="UP000001072"/>
    </source>
</evidence>
<gene>
    <name evidence="3" type="ORF">MELLADRAFT_84864</name>
</gene>
<feature type="transmembrane region" description="Helical" evidence="2">
    <location>
        <begin position="348"/>
        <end position="370"/>
    </location>
</feature>
<keyword evidence="2" id="KW-0812">Transmembrane</keyword>
<accession>F4SCR7</accession>
<dbReference type="Proteomes" id="UP000001072">
    <property type="component" value="Unassembled WGS sequence"/>
</dbReference>
<evidence type="ECO:0000256" key="1">
    <source>
        <dbReference type="SAM" id="MobiDB-lite"/>
    </source>
</evidence>
<keyword evidence="4" id="KW-1185">Reference proteome</keyword>
<dbReference type="RefSeq" id="XP_007419168.1">
    <property type="nucleotide sequence ID" value="XM_007419106.1"/>
</dbReference>
<evidence type="ECO:0000313" key="3">
    <source>
        <dbReference type="EMBL" id="EGF97557.1"/>
    </source>
</evidence>
<dbReference type="VEuPathDB" id="FungiDB:MELLADRAFT_84864"/>
<dbReference type="GeneID" id="18933640"/>
<keyword evidence="2" id="KW-1133">Transmembrane helix</keyword>
<reference evidence="4" key="1">
    <citation type="journal article" date="2011" name="Proc. Natl. Acad. Sci. U.S.A.">
        <title>Obligate biotrophy features unraveled by the genomic analysis of rust fungi.</title>
        <authorList>
            <person name="Duplessis S."/>
            <person name="Cuomo C.A."/>
            <person name="Lin Y.-C."/>
            <person name="Aerts A."/>
            <person name="Tisserant E."/>
            <person name="Veneault-Fourrey C."/>
            <person name="Joly D.L."/>
            <person name="Hacquard S."/>
            <person name="Amselem J."/>
            <person name="Cantarel B.L."/>
            <person name="Chiu R."/>
            <person name="Coutinho P.M."/>
            <person name="Feau N."/>
            <person name="Field M."/>
            <person name="Frey P."/>
            <person name="Gelhaye E."/>
            <person name="Goldberg J."/>
            <person name="Grabherr M.G."/>
            <person name="Kodira C.D."/>
            <person name="Kohler A."/>
            <person name="Kuees U."/>
            <person name="Lindquist E.A."/>
            <person name="Lucas S.M."/>
            <person name="Mago R."/>
            <person name="Mauceli E."/>
            <person name="Morin E."/>
            <person name="Murat C."/>
            <person name="Pangilinan J.L."/>
            <person name="Park R."/>
            <person name="Pearson M."/>
            <person name="Quesneville H."/>
            <person name="Rouhier N."/>
            <person name="Sakthikumar S."/>
            <person name="Salamov A.A."/>
            <person name="Schmutz J."/>
            <person name="Selles B."/>
            <person name="Shapiro H."/>
            <person name="Tanguay P."/>
            <person name="Tuskan G.A."/>
            <person name="Henrissat B."/>
            <person name="Van de Peer Y."/>
            <person name="Rouze P."/>
            <person name="Ellis J.G."/>
            <person name="Dodds P.N."/>
            <person name="Schein J.E."/>
            <person name="Zhong S."/>
            <person name="Hamelin R.C."/>
            <person name="Grigoriev I.V."/>
            <person name="Szabo L.J."/>
            <person name="Martin F."/>
        </authorList>
    </citation>
    <scope>NUCLEOTIDE SEQUENCE [LARGE SCALE GENOMIC DNA]</scope>
    <source>
        <strain evidence="4">98AG31 / pathotype 3-4-7</strain>
    </source>
</reference>
<dbReference type="AlphaFoldDB" id="F4SCR7"/>